<reference evidence="3" key="1">
    <citation type="journal article" date="2015" name="BMC Genomics">
        <title>Genomic and transcriptomic analysis of the endophytic fungus Pestalotiopsis fici reveals its lifestyle and high potential for synthesis of natural products.</title>
        <authorList>
            <person name="Wang X."/>
            <person name="Zhang X."/>
            <person name="Liu L."/>
            <person name="Xiang M."/>
            <person name="Wang W."/>
            <person name="Sun X."/>
            <person name="Che Y."/>
            <person name="Guo L."/>
            <person name="Liu G."/>
            <person name="Guo L."/>
            <person name="Wang C."/>
            <person name="Yin W.B."/>
            <person name="Stadler M."/>
            <person name="Zhang X."/>
            <person name="Liu X."/>
        </authorList>
    </citation>
    <scope>NUCLEOTIDE SEQUENCE [LARGE SCALE GENOMIC DNA]</scope>
    <source>
        <strain evidence="3">W106-1 / CGMCC3.15140</strain>
    </source>
</reference>
<name>W3X1U1_PESFW</name>
<dbReference type="KEGG" id="pfy:PFICI_07513"/>
<dbReference type="HOGENOM" id="CLU_1678539_0_0_1"/>
<accession>W3X1U1</accession>
<dbReference type="EMBL" id="KI912113">
    <property type="protein sequence ID" value="ETS79984.1"/>
    <property type="molecule type" value="Genomic_DNA"/>
</dbReference>
<protein>
    <submittedName>
        <fullName evidence="2">Uncharacterized protein</fullName>
    </submittedName>
</protein>
<feature type="region of interest" description="Disordered" evidence="1">
    <location>
        <begin position="90"/>
        <end position="157"/>
    </location>
</feature>
<evidence type="ECO:0000313" key="3">
    <source>
        <dbReference type="Proteomes" id="UP000030651"/>
    </source>
</evidence>
<evidence type="ECO:0000256" key="1">
    <source>
        <dbReference type="SAM" id="MobiDB-lite"/>
    </source>
</evidence>
<dbReference type="RefSeq" id="XP_007834285.1">
    <property type="nucleotide sequence ID" value="XM_007836094.1"/>
</dbReference>
<gene>
    <name evidence="2" type="ORF">PFICI_07513</name>
</gene>
<proteinExistence type="predicted"/>
<dbReference type="Proteomes" id="UP000030651">
    <property type="component" value="Unassembled WGS sequence"/>
</dbReference>
<feature type="compositionally biased region" description="Polar residues" evidence="1">
    <location>
        <begin position="135"/>
        <end position="157"/>
    </location>
</feature>
<keyword evidence="3" id="KW-1185">Reference proteome</keyword>
<dbReference type="AlphaFoldDB" id="W3X1U1"/>
<dbReference type="InParanoid" id="W3X1U1"/>
<sequence length="157" mass="18008">MKAISTLRSAFAKLLLKTCNSRNDGTSKLQSEGTDWNSSYAATTDYYQPTLRTKTAVRNTKAERRPGLYYVRKKGSTRAWVEKVDKNGIRTQLTRPSGAGKVKPGKQQRHNVDDRSRWDSQSQWTAQEGDRTVQYVMSQDPRTYDYDTSSIYSQHDE</sequence>
<dbReference type="GeneID" id="19272526"/>
<dbReference type="OrthoDB" id="4768945at2759"/>
<evidence type="ECO:0000313" key="2">
    <source>
        <dbReference type="EMBL" id="ETS79984.1"/>
    </source>
</evidence>
<organism evidence="2 3">
    <name type="scientific">Pestalotiopsis fici (strain W106-1 / CGMCC3.15140)</name>
    <dbReference type="NCBI Taxonomy" id="1229662"/>
    <lineage>
        <taxon>Eukaryota</taxon>
        <taxon>Fungi</taxon>
        <taxon>Dikarya</taxon>
        <taxon>Ascomycota</taxon>
        <taxon>Pezizomycotina</taxon>
        <taxon>Sordariomycetes</taxon>
        <taxon>Xylariomycetidae</taxon>
        <taxon>Amphisphaeriales</taxon>
        <taxon>Sporocadaceae</taxon>
        <taxon>Pestalotiopsis</taxon>
    </lineage>
</organism>